<evidence type="ECO:0000313" key="1">
    <source>
        <dbReference type="EMBL" id="MEJ2864823.1"/>
    </source>
</evidence>
<dbReference type="EMBL" id="JBBEGM010000013">
    <property type="protein sequence ID" value="MEJ2864823.1"/>
    <property type="molecule type" value="Genomic_DNA"/>
</dbReference>
<comment type="caution">
    <text evidence="1">The sequence shown here is derived from an EMBL/GenBank/DDBJ whole genome shotgun (WGS) entry which is preliminary data.</text>
</comment>
<keyword evidence="2" id="KW-1185">Reference proteome</keyword>
<dbReference type="Proteomes" id="UP001369736">
    <property type="component" value="Unassembled WGS sequence"/>
</dbReference>
<gene>
    <name evidence="1" type="ORF">WCD58_26945</name>
</gene>
<name>A0ABU8MD23_9PSEU</name>
<organism evidence="1 2">
    <name type="scientific">Actinomycetospora flava</name>
    <dbReference type="NCBI Taxonomy" id="3129232"/>
    <lineage>
        <taxon>Bacteria</taxon>
        <taxon>Bacillati</taxon>
        <taxon>Actinomycetota</taxon>
        <taxon>Actinomycetes</taxon>
        <taxon>Pseudonocardiales</taxon>
        <taxon>Pseudonocardiaceae</taxon>
        <taxon>Actinomycetospora</taxon>
    </lineage>
</organism>
<proteinExistence type="predicted"/>
<evidence type="ECO:0000313" key="2">
    <source>
        <dbReference type="Proteomes" id="UP001369736"/>
    </source>
</evidence>
<protein>
    <submittedName>
        <fullName evidence="1">Uncharacterized protein</fullName>
    </submittedName>
</protein>
<dbReference type="RefSeq" id="WP_337706187.1">
    <property type="nucleotide sequence ID" value="NZ_JBBEGM010000013.1"/>
</dbReference>
<accession>A0ABU8MD23</accession>
<reference evidence="1 2" key="1">
    <citation type="submission" date="2024-03" db="EMBL/GenBank/DDBJ databases">
        <title>Actinomycetospora sp. OC33-EN07, a novel actinomycete isolated from wild orchid (Aerides multiflora).</title>
        <authorList>
            <person name="Suriyachadkun C."/>
        </authorList>
    </citation>
    <scope>NUCLEOTIDE SEQUENCE [LARGE SCALE GENOMIC DNA]</scope>
    <source>
        <strain evidence="1 2">OC33-EN07</strain>
    </source>
</reference>
<sequence>MTEHGDALAGLRDAVAALPHGGAGEDADFDAAEHATRFEAVHDALVAVLADVDRT</sequence>